<protein>
    <recommendedName>
        <fullName evidence="4">DUF3015 domain-containing protein</fullName>
    </recommendedName>
</protein>
<feature type="signal peptide" evidence="1">
    <location>
        <begin position="1"/>
        <end position="21"/>
    </location>
</feature>
<reference evidence="2 3" key="1">
    <citation type="submission" date="2013-12" db="EMBL/GenBank/DDBJ databases">
        <authorList>
            <consortium name="DOE Joint Genome Institute"/>
            <person name="Kappler U."/>
            <person name="Huntemann M."/>
            <person name="Han J."/>
            <person name="Chen A."/>
            <person name="Kyrpides N."/>
            <person name="Mavromatis K."/>
            <person name="Markowitz V."/>
            <person name="Palaniappan K."/>
            <person name="Ivanova N."/>
            <person name="Schaumberg A."/>
            <person name="Pati A."/>
            <person name="Liolios K."/>
            <person name="Nordberg H.P."/>
            <person name="Cantor M.N."/>
            <person name="Hua S.X."/>
            <person name="Woyke T."/>
        </authorList>
    </citation>
    <scope>NUCLEOTIDE SEQUENCE [LARGE SCALE GENOMIC DNA]</scope>
    <source>
        <strain evidence="3">AL2</strain>
    </source>
</reference>
<evidence type="ECO:0000313" key="2">
    <source>
        <dbReference type="EMBL" id="AHF02370.1"/>
    </source>
</evidence>
<dbReference type="InParanoid" id="W0DUU5"/>
<dbReference type="STRING" id="717772.THIAE_08920"/>
<dbReference type="OrthoDB" id="6088473at2"/>
<dbReference type="eggNOG" id="ENOG5032T4V">
    <property type="taxonomic scope" value="Bacteria"/>
</dbReference>
<dbReference type="Pfam" id="PF11220">
    <property type="entry name" value="DUF3015"/>
    <property type="match status" value="1"/>
</dbReference>
<evidence type="ECO:0000256" key="1">
    <source>
        <dbReference type="SAM" id="SignalP"/>
    </source>
</evidence>
<accession>W0DUU5</accession>
<dbReference type="Proteomes" id="UP000005380">
    <property type="component" value="Chromosome"/>
</dbReference>
<keyword evidence="3" id="KW-1185">Reference proteome</keyword>
<dbReference type="KEGG" id="tao:THIAE_08920"/>
<sequence>MKKLTLALMSSALMFGSTAYAQDRTLGQIYTECGLGGIIGSAFENQETRNLVAISTNVTWDLGTTAISSNVSSPASCSGGEVKTAALIIQTYPQLESDLAMGEGMHLTSLLNAAGCATEHHSEVVNNLRPDFAQSVSSDSYTSKTRFEQAETLHQQFIKHAAASCNI</sequence>
<proteinExistence type="predicted"/>
<name>W0DUU5_9GAMM</name>
<dbReference type="RefSeq" id="WP_006460904.1">
    <property type="nucleotide sequence ID" value="NZ_CP007030.1"/>
</dbReference>
<dbReference type="AlphaFoldDB" id="W0DUU5"/>
<dbReference type="EMBL" id="CP007030">
    <property type="protein sequence ID" value="AHF02370.1"/>
    <property type="molecule type" value="Genomic_DNA"/>
</dbReference>
<feature type="chain" id="PRO_5004787045" description="DUF3015 domain-containing protein" evidence="1">
    <location>
        <begin position="22"/>
        <end position="167"/>
    </location>
</feature>
<organism evidence="2 3">
    <name type="scientific">Thiomicrospira aerophila AL3</name>
    <dbReference type="NCBI Taxonomy" id="717772"/>
    <lineage>
        <taxon>Bacteria</taxon>
        <taxon>Pseudomonadati</taxon>
        <taxon>Pseudomonadota</taxon>
        <taxon>Gammaproteobacteria</taxon>
        <taxon>Thiotrichales</taxon>
        <taxon>Piscirickettsiaceae</taxon>
        <taxon>Thiomicrospira</taxon>
    </lineage>
</organism>
<evidence type="ECO:0000313" key="3">
    <source>
        <dbReference type="Proteomes" id="UP000005380"/>
    </source>
</evidence>
<gene>
    <name evidence="2" type="ORF">THIAE_08920</name>
</gene>
<dbReference type="InterPro" id="IPR021383">
    <property type="entry name" value="DUF3015"/>
</dbReference>
<dbReference type="HOGENOM" id="CLU_1728775_0_0_6"/>
<evidence type="ECO:0008006" key="4">
    <source>
        <dbReference type="Google" id="ProtNLM"/>
    </source>
</evidence>
<keyword evidence="1" id="KW-0732">Signal</keyword>